<dbReference type="KEGG" id="acae:HYG86_03570"/>
<evidence type="ECO:0000256" key="1">
    <source>
        <dbReference type="ARBA" id="ARBA00023002"/>
    </source>
</evidence>
<dbReference type="GO" id="GO:0045333">
    <property type="term" value="P:cellular respiration"/>
    <property type="evidence" value="ECO:0007669"/>
    <property type="project" value="UniProtKB-ARBA"/>
</dbReference>
<keyword evidence="4" id="KW-1185">Reference proteome</keyword>
<proteinExistence type="predicted"/>
<dbReference type="RefSeq" id="WP_213167575.1">
    <property type="nucleotide sequence ID" value="NZ_CP058559.1"/>
</dbReference>
<gene>
    <name evidence="3" type="ORF">HYG86_03570</name>
</gene>
<evidence type="ECO:0000259" key="2">
    <source>
        <dbReference type="Pfam" id="PF02775"/>
    </source>
</evidence>
<sequence length="265" mass="28779">MEQLLRNEKLPHIWCPGCGHGTILSSVVRCIKEVGLDPKNTVVVSGIGCSSRAPGYMDLYTLHTTHGRAIAFATGVKTSSPHLNVIVLTGDGDSLAIGGNHLIHAARRNIDLTVIIFNNSVYGMTSGQNSPSSPVDSKSATTPFGNLERNFDACKLAMGAGATFVARSGSAHPFHLDKMLAQGLKHKGFSIIDALSQCTTFYGRRNGFKTAADMLRWQKDNTQFNISTAKMDENKIPLGVFESNSSIPEYCETYHRFISGIKEEE</sequence>
<dbReference type="PANTHER" id="PTHR48084">
    <property type="entry name" value="2-OXOGLUTARATE OXIDOREDUCTASE SUBUNIT KORB-RELATED"/>
    <property type="match status" value="1"/>
</dbReference>
<dbReference type="Pfam" id="PF02775">
    <property type="entry name" value="TPP_enzyme_C"/>
    <property type="match status" value="1"/>
</dbReference>
<protein>
    <submittedName>
        <fullName evidence="3">2-oxoacid:ferredoxin oxidoreductase subunit beta</fullName>
    </submittedName>
</protein>
<reference evidence="3 4" key="1">
    <citation type="submission" date="2020-07" db="EMBL/GenBank/DDBJ databases">
        <title>Alkalicella. sp. LB2 genome.</title>
        <authorList>
            <person name="Postec A."/>
            <person name="Quemeneur M."/>
        </authorList>
    </citation>
    <scope>NUCLEOTIDE SEQUENCE [LARGE SCALE GENOMIC DNA]</scope>
    <source>
        <strain evidence="3 4">LB2</strain>
    </source>
</reference>
<organism evidence="3 4">
    <name type="scientific">Alkalicella caledoniensis</name>
    <dbReference type="NCBI Taxonomy" id="2731377"/>
    <lineage>
        <taxon>Bacteria</taxon>
        <taxon>Bacillati</taxon>
        <taxon>Bacillota</taxon>
        <taxon>Clostridia</taxon>
        <taxon>Eubacteriales</taxon>
        <taxon>Proteinivoracaceae</taxon>
        <taxon>Alkalicella</taxon>
    </lineage>
</organism>
<dbReference type="GO" id="GO:0016625">
    <property type="term" value="F:oxidoreductase activity, acting on the aldehyde or oxo group of donors, iron-sulfur protein as acceptor"/>
    <property type="evidence" value="ECO:0007669"/>
    <property type="project" value="UniProtKB-ARBA"/>
</dbReference>
<accession>A0A7G9W5E9</accession>
<dbReference type="InterPro" id="IPR029061">
    <property type="entry name" value="THDP-binding"/>
</dbReference>
<evidence type="ECO:0000313" key="4">
    <source>
        <dbReference type="Proteomes" id="UP000516160"/>
    </source>
</evidence>
<dbReference type="Proteomes" id="UP000516160">
    <property type="component" value="Chromosome"/>
</dbReference>
<dbReference type="CDD" id="cd03375">
    <property type="entry name" value="TPP_OGFOR"/>
    <property type="match status" value="1"/>
</dbReference>
<dbReference type="InterPro" id="IPR011766">
    <property type="entry name" value="TPP_enzyme_TPP-bd"/>
</dbReference>
<dbReference type="AlphaFoldDB" id="A0A7G9W5E9"/>
<name>A0A7G9W5E9_ALKCA</name>
<dbReference type="SUPFAM" id="SSF52518">
    <property type="entry name" value="Thiamin diphosphate-binding fold (THDP-binding)"/>
    <property type="match status" value="1"/>
</dbReference>
<dbReference type="InterPro" id="IPR051457">
    <property type="entry name" value="2-oxoacid:Fd_oxidoreductase"/>
</dbReference>
<keyword evidence="1" id="KW-0560">Oxidoreductase</keyword>
<feature type="domain" description="Thiamine pyrophosphate enzyme TPP-binding" evidence="2">
    <location>
        <begin position="47"/>
        <end position="193"/>
    </location>
</feature>
<evidence type="ECO:0000313" key="3">
    <source>
        <dbReference type="EMBL" id="QNO13911.1"/>
    </source>
</evidence>
<dbReference type="GO" id="GO:0030976">
    <property type="term" value="F:thiamine pyrophosphate binding"/>
    <property type="evidence" value="ECO:0007669"/>
    <property type="project" value="InterPro"/>
</dbReference>
<dbReference type="PANTHER" id="PTHR48084:SF1">
    <property type="entry name" value="2-OXOGLUTARATE SYNTHASE SUBUNIT KORB"/>
    <property type="match status" value="1"/>
</dbReference>
<dbReference type="Gene3D" id="3.40.50.970">
    <property type="match status" value="1"/>
</dbReference>
<dbReference type="EMBL" id="CP058559">
    <property type="protein sequence ID" value="QNO13911.1"/>
    <property type="molecule type" value="Genomic_DNA"/>
</dbReference>